<dbReference type="GO" id="GO:0005634">
    <property type="term" value="C:nucleus"/>
    <property type="evidence" value="ECO:0007669"/>
    <property type="project" value="TreeGrafter"/>
</dbReference>
<reference evidence="3" key="1">
    <citation type="journal article" date="2021" name="Sci. Rep.">
        <title>Diploid genomic architecture of Nitzschia inconspicua, an elite biomass production diatom.</title>
        <authorList>
            <person name="Oliver A."/>
            <person name="Podell S."/>
            <person name="Pinowska A."/>
            <person name="Traller J.C."/>
            <person name="Smith S.R."/>
            <person name="McClure R."/>
            <person name="Beliaev A."/>
            <person name="Bohutskyi P."/>
            <person name="Hill E.A."/>
            <person name="Rabines A."/>
            <person name="Zheng H."/>
            <person name="Allen L.Z."/>
            <person name="Kuo A."/>
            <person name="Grigoriev I.V."/>
            <person name="Allen A.E."/>
            <person name="Hazlebeck D."/>
            <person name="Allen E.E."/>
        </authorList>
    </citation>
    <scope>NUCLEOTIDE SEQUENCE</scope>
    <source>
        <strain evidence="3">Hildebrandi</strain>
    </source>
</reference>
<comment type="caution">
    <text evidence="3">The sequence shown here is derived from an EMBL/GenBank/DDBJ whole genome shotgun (WGS) entry which is preliminary data.</text>
</comment>
<gene>
    <name evidence="3" type="ORF">IV203_015509</name>
</gene>
<dbReference type="Pfam" id="PF00226">
    <property type="entry name" value="DnaJ"/>
    <property type="match status" value="1"/>
</dbReference>
<dbReference type="PROSITE" id="PS00636">
    <property type="entry name" value="DNAJ_1"/>
    <property type="match status" value="1"/>
</dbReference>
<name>A0A9K3LBW9_9STRA</name>
<dbReference type="EMBL" id="JAGRRH010000014">
    <property type="protein sequence ID" value="KAG7358920.1"/>
    <property type="molecule type" value="Genomic_DNA"/>
</dbReference>
<dbReference type="PANTHER" id="PTHR43948">
    <property type="entry name" value="DNAJ HOMOLOG SUBFAMILY B"/>
    <property type="match status" value="1"/>
</dbReference>
<dbReference type="SMART" id="SM00271">
    <property type="entry name" value="DnaJ"/>
    <property type="match status" value="1"/>
</dbReference>
<protein>
    <submittedName>
        <fullName evidence="3">DnaJ domain containing protein</fullName>
    </submittedName>
</protein>
<dbReference type="PANTHER" id="PTHR43948:SF10">
    <property type="entry name" value="MRJ, ISOFORM E"/>
    <property type="match status" value="1"/>
</dbReference>
<sequence length="667" mass="77408">MSHNIVAHRRRHRLHFPYMKLIIVTLCLCHLTFLSRKPLFVFGQTLSEECPHSAETLYEWESMDYYQLLGLKPPPDVKSKNKRKRKVKSGGTSTIDSKDIRKAYRQQAQLWHPDKISKSQSNSETSRRISTEESNARFARIAHAYEILTDPQKRQEYDSFLEYCERARIDGDNADQSSQLKKNFAKVWDNFKDPFRVFEDFFFGAEDENDNFYREEAFDPNDPFSFVHYHQRQQQQQQQQRQRYQSNGRKYESPPQDRPAHISQGKENLYDPMTGEAVVRVTQTEEYPPQDSHSGRFFYRIIAQEFKQRYDPYTTGLTYIPITDPYLQEEGYRYQSSSSSASTTSSASPVIESLLHSWEVMTPESKLLVSPNRRFVAGLSPDDCELLIMVDDPFDDSNHHRGLMFGEDDVYWSSSRDQSPNPFGKNYNSDGGTNNCFAVLKGPHLIVARGHPQGFGNQIIWYSKSGSEEDEADGSKPSRNRSYYEYEDEWGFWHRTPRSYLAQLDDDGSLAVYSVWSVPVDLDQGILSKILMTAKDLYYGRVPAQTQYGHLYYHASSTSASSSASSHIIYKRCIYSTSPVGCFRLGRRLTQLSLEFFFCVKRVISKMNHVADTWLDLIYEEDDIFYSIKESIWKNSHAFGSKMASSSARFVRKVMENFIQEDSRSGR</sequence>
<evidence type="ECO:0000256" key="1">
    <source>
        <dbReference type="SAM" id="MobiDB-lite"/>
    </source>
</evidence>
<dbReference type="OrthoDB" id="49575at2759"/>
<dbReference type="PROSITE" id="PS50076">
    <property type="entry name" value="DNAJ_2"/>
    <property type="match status" value="1"/>
</dbReference>
<dbReference type="CDD" id="cd06257">
    <property type="entry name" value="DnaJ"/>
    <property type="match status" value="1"/>
</dbReference>
<feature type="region of interest" description="Disordered" evidence="1">
    <location>
        <begin position="76"/>
        <end position="98"/>
    </location>
</feature>
<feature type="compositionally biased region" description="Low complexity" evidence="1">
    <location>
        <begin position="232"/>
        <end position="245"/>
    </location>
</feature>
<dbReference type="GO" id="GO:0044183">
    <property type="term" value="F:protein folding chaperone"/>
    <property type="evidence" value="ECO:0007669"/>
    <property type="project" value="TreeGrafter"/>
</dbReference>
<feature type="region of interest" description="Disordered" evidence="1">
    <location>
        <begin position="229"/>
        <end position="269"/>
    </location>
</feature>
<dbReference type="InterPro" id="IPR001623">
    <property type="entry name" value="DnaJ_domain"/>
</dbReference>
<accession>A0A9K3LBW9</accession>
<dbReference type="AlphaFoldDB" id="A0A9K3LBW9"/>
<keyword evidence="4" id="KW-1185">Reference proteome</keyword>
<organism evidence="3 4">
    <name type="scientific">Nitzschia inconspicua</name>
    <dbReference type="NCBI Taxonomy" id="303405"/>
    <lineage>
        <taxon>Eukaryota</taxon>
        <taxon>Sar</taxon>
        <taxon>Stramenopiles</taxon>
        <taxon>Ochrophyta</taxon>
        <taxon>Bacillariophyta</taxon>
        <taxon>Bacillariophyceae</taxon>
        <taxon>Bacillariophycidae</taxon>
        <taxon>Bacillariales</taxon>
        <taxon>Bacillariaceae</taxon>
        <taxon>Nitzschia</taxon>
    </lineage>
</organism>
<dbReference type="GO" id="GO:0051082">
    <property type="term" value="F:unfolded protein binding"/>
    <property type="evidence" value="ECO:0007669"/>
    <property type="project" value="TreeGrafter"/>
</dbReference>
<dbReference type="GO" id="GO:0005737">
    <property type="term" value="C:cytoplasm"/>
    <property type="evidence" value="ECO:0007669"/>
    <property type="project" value="TreeGrafter"/>
</dbReference>
<dbReference type="Proteomes" id="UP000693970">
    <property type="component" value="Unassembled WGS sequence"/>
</dbReference>
<evidence type="ECO:0000313" key="3">
    <source>
        <dbReference type="EMBL" id="KAG7358920.1"/>
    </source>
</evidence>
<evidence type="ECO:0000259" key="2">
    <source>
        <dbReference type="PROSITE" id="PS50076"/>
    </source>
</evidence>
<dbReference type="InterPro" id="IPR018253">
    <property type="entry name" value="DnaJ_domain_CS"/>
</dbReference>
<reference evidence="3" key="2">
    <citation type="submission" date="2021-04" db="EMBL/GenBank/DDBJ databases">
        <authorList>
            <person name="Podell S."/>
        </authorList>
    </citation>
    <scope>NUCLEOTIDE SEQUENCE</scope>
    <source>
        <strain evidence="3">Hildebrandi</strain>
    </source>
</reference>
<proteinExistence type="predicted"/>
<dbReference type="GO" id="GO:0051087">
    <property type="term" value="F:protein-folding chaperone binding"/>
    <property type="evidence" value="ECO:0007669"/>
    <property type="project" value="TreeGrafter"/>
</dbReference>
<evidence type="ECO:0000313" key="4">
    <source>
        <dbReference type="Proteomes" id="UP000693970"/>
    </source>
</evidence>
<feature type="domain" description="J" evidence="2">
    <location>
        <begin position="64"/>
        <end position="161"/>
    </location>
</feature>